<dbReference type="Proteomes" id="UP000663880">
    <property type="component" value="Unassembled WGS sequence"/>
</dbReference>
<evidence type="ECO:0000313" key="1">
    <source>
        <dbReference type="EMBL" id="CAF4795299.1"/>
    </source>
</evidence>
<reference evidence="1" key="1">
    <citation type="submission" date="2021-02" db="EMBL/GenBank/DDBJ databases">
        <authorList>
            <person name="Steward A R."/>
        </authorList>
    </citation>
    <scope>NUCLEOTIDE SEQUENCE</scope>
</reference>
<comment type="caution">
    <text evidence="1">The sequence shown here is derived from an EMBL/GenBank/DDBJ whole genome shotgun (WGS) entry which is preliminary data.</text>
</comment>
<gene>
    <name evidence="1" type="ORF">PMACD_LOCUS3120</name>
</gene>
<keyword evidence="2" id="KW-1185">Reference proteome</keyword>
<dbReference type="EMBL" id="CAJOBZ010000005">
    <property type="protein sequence ID" value="CAF4795299.1"/>
    <property type="molecule type" value="Genomic_DNA"/>
</dbReference>
<proteinExistence type="predicted"/>
<name>A0A821NUW7_9NEOP</name>
<evidence type="ECO:0000313" key="2">
    <source>
        <dbReference type="Proteomes" id="UP000663880"/>
    </source>
</evidence>
<dbReference type="AlphaFoldDB" id="A0A821NUW7"/>
<protein>
    <submittedName>
        <fullName evidence="1">Uncharacterized protein</fullName>
    </submittedName>
</protein>
<organism evidence="1 2">
    <name type="scientific">Pieris macdunnoughi</name>
    <dbReference type="NCBI Taxonomy" id="345717"/>
    <lineage>
        <taxon>Eukaryota</taxon>
        <taxon>Metazoa</taxon>
        <taxon>Ecdysozoa</taxon>
        <taxon>Arthropoda</taxon>
        <taxon>Hexapoda</taxon>
        <taxon>Insecta</taxon>
        <taxon>Pterygota</taxon>
        <taxon>Neoptera</taxon>
        <taxon>Endopterygota</taxon>
        <taxon>Lepidoptera</taxon>
        <taxon>Glossata</taxon>
        <taxon>Ditrysia</taxon>
        <taxon>Papilionoidea</taxon>
        <taxon>Pieridae</taxon>
        <taxon>Pierinae</taxon>
        <taxon>Pieris</taxon>
    </lineage>
</organism>
<accession>A0A821NUW7</accession>
<sequence length="117" mass="12960">MRSREYQMYGHKPYLLYLRLTSHPENHEVSIDPPVSRIIADSRPGAVCRQHGLHGLALRVSSACGTVGQQIDRQTLGGLLGPLSAPYTYPSSLRVVEPFGPLPKLFKVISVSLSFHH</sequence>